<dbReference type="Proteomes" id="UP000800235">
    <property type="component" value="Unassembled WGS sequence"/>
</dbReference>
<dbReference type="AlphaFoldDB" id="A0A9P4TX42"/>
<comment type="caution">
    <text evidence="3">The sequence shown here is derived from an EMBL/GenBank/DDBJ whole genome shotgun (WGS) entry which is preliminary data.</text>
</comment>
<sequence length="929" mass="105835">MVDSQKYPPYDYKLCPLDDPAEDLRVIKITLHCDSHDDKVEAQIVQFDEEQEYAALSWCWGSYNATEKATMRITHNDQPYDFQISLALNSALKQLRKYKVEYIWIDQVSINQGDVSERNNQVRMMAKIYTRAELVYVWLGEEKEVDSEDTGAAFRFMKTKVLQLEHFDHLVKDRMLHKDWNNMVELLKRPWFSRRWVVQEIALARDAVILCGPYRIKWVDFADAVSLFNDAEAEKHTVSRAIMMGKKEYGFKPRYFGHVPALSATRLVQVTNDLFRRRADHEKVALLSLEQLVSTFTAFNASDPKDTIYAVLAIAKDTMPRTSHADMKLMMRSYKREIQDKFIEQLSQKIVAKSYYVNYEQAVSDVFVDFVDFAISQSERTRALDIICRPWAPWPGSEDLFGDSNVPTRAVFPEAVSQRKDALGQDSIPSWIRSINGAAYGLEPKSKRMVRKNPDTLVGLPPQRNYTAAGTLPVTKLLRFEQGITKHSQYPELNGVHYHSMFVEGFVVDKVDNLRTASQMGNIPKDWAQVGRKSAHKSDQWEQLPDDYWRTLVADQGKNGNPPRHYPRLINHALESHVQGDTFSTQEAIDHPECQAVSEVLERVQSVIWNRRLVSTKEKRLGLVPEYAEKGDVIVILYGCSVPVILRKFVKTNKEVEEEGKSKLTRQQKMAARKIIESFRKFVAKRNQERSEGKLPTPHSTPRQNPLGGPLYGDKNNAQGVQKLDFGGGAMHAEPLSEHDVGLALVMEENTHRREEFTASGTNVEEKGSNSRYKIPGAFVTTPDDSPCISRKGTDIVAPGPTFPRTVVELTRTLTDNNPNPNVEPPIKADEHTFYQLIGECYLHGMMNGEAIPMQRSAEDDAKQRTAQEKENLAAMRRAAEDAKNLPPGEDIRSIHRSLTEPIVKSSVSPPPHALVESPLFMRTVFELR</sequence>
<keyword evidence="4" id="KW-1185">Reference proteome</keyword>
<proteinExistence type="predicted"/>
<gene>
    <name evidence="3" type="ORF">EJ08DRAFT_256935</name>
</gene>
<dbReference type="PANTHER" id="PTHR24148:SF64">
    <property type="entry name" value="HETEROKARYON INCOMPATIBILITY DOMAIN-CONTAINING PROTEIN"/>
    <property type="match status" value="1"/>
</dbReference>
<dbReference type="OrthoDB" id="3477286at2759"/>
<evidence type="ECO:0000313" key="3">
    <source>
        <dbReference type="EMBL" id="KAF2429964.1"/>
    </source>
</evidence>
<feature type="domain" description="Heterokaryon incompatibility" evidence="2">
    <location>
        <begin position="53"/>
        <end position="200"/>
    </location>
</feature>
<reference evidence="3" key="1">
    <citation type="journal article" date="2020" name="Stud. Mycol.">
        <title>101 Dothideomycetes genomes: a test case for predicting lifestyles and emergence of pathogens.</title>
        <authorList>
            <person name="Haridas S."/>
            <person name="Albert R."/>
            <person name="Binder M."/>
            <person name="Bloem J."/>
            <person name="Labutti K."/>
            <person name="Salamov A."/>
            <person name="Andreopoulos B."/>
            <person name="Baker S."/>
            <person name="Barry K."/>
            <person name="Bills G."/>
            <person name="Bluhm B."/>
            <person name="Cannon C."/>
            <person name="Castanera R."/>
            <person name="Culley D."/>
            <person name="Daum C."/>
            <person name="Ezra D."/>
            <person name="Gonzalez J."/>
            <person name="Henrissat B."/>
            <person name="Kuo A."/>
            <person name="Liang C."/>
            <person name="Lipzen A."/>
            <person name="Lutzoni F."/>
            <person name="Magnuson J."/>
            <person name="Mondo S."/>
            <person name="Nolan M."/>
            <person name="Ohm R."/>
            <person name="Pangilinan J."/>
            <person name="Park H.-J."/>
            <person name="Ramirez L."/>
            <person name="Alfaro M."/>
            <person name="Sun H."/>
            <person name="Tritt A."/>
            <person name="Yoshinaga Y."/>
            <person name="Zwiers L.-H."/>
            <person name="Turgeon B."/>
            <person name="Goodwin S."/>
            <person name="Spatafora J."/>
            <person name="Crous P."/>
            <person name="Grigoriev I."/>
        </authorList>
    </citation>
    <scope>NUCLEOTIDE SEQUENCE</scope>
    <source>
        <strain evidence="3">CBS 130266</strain>
    </source>
</reference>
<evidence type="ECO:0000256" key="1">
    <source>
        <dbReference type="SAM" id="MobiDB-lite"/>
    </source>
</evidence>
<feature type="region of interest" description="Disordered" evidence="1">
    <location>
        <begin position="687"/>
        <end position="709"/>
    </location>
</feature>
<protein>
    <submittedName>
        <fullName evidence="3">HET-domain-containing protein</fullName>
    </submittedName>
</protein>
<dbReference type="Pfam" id="PF06985">
    <property type="entry name" value="HET"/>
    <property type="match status" value="1"/>
</dbReference>
<organism evidence="3 4">
    <name type="scientific">Tothia fuscella</name>
    <dbReference type="NCBI Taxonomy" id="1048955"/>
    <lineage>
        <taxon>Eukaryota</taxon>
        <taxon>Fungi</taxon>
        <taxon>Dikarya</taxon>
        <taxon>Ascomycota</taxon>
        <taxon>Pezizomycotina</taxon>
        <taxon>Dothideomycetes</taxon>
        <taxon>Pleosporomycetidae</taxon>
        <taxon>Venturiales</taxon>
        <taxon>Cylindrosympodiaceae</taxon>
        <taxon>Tothia</taxon>
    </lineage>
</organism>
<dbReference type="PANTHER" id="PTHR24148">
    <property type="entry name" value="ANKYRIN REPEAT DOMAIN-CONTAINING PROTEIN 39 HOMOLOG-RELATED"/>
    <property type="match status" value="1"/>
</dbReference>
<name>A0A9P4TX42_9PEZI</name>
<evidence type="ECO:0000259" key="2">
    <source>
        <dbReference type="Pfam" id="PF06985"/>
    </source>
</evidence>
<dbReference type="InterPro" id="IPR052895">
    <property type="entry name" value="HetReg/Transcr_Mod"/>
</dbReference>
<dbReference type="InterPro" id="IPR010730">
    <property type="entry name" value="HET"/>
</dbReference>
<evidence type="ECO:0000313" key="4">
    <source>
        <dbReference type="Proteomes" id="UP000800235"/>
    </source>
</evidence>
<dbReference type="EMBL" id="MU007042">
    <property type="protein sequence ID" value="KAF2429964.1"/>
    <property type="molecule type" value="Genomic_DNA"/>
</dbReference>
<accession>A0A9P4TX42</accession>